<evidence type="ECO:0000313" key="3">
    <source>
        <dbReference type="Proteomes" id="UP000000600"/>
    </source>
</evidence>
<feature type="transmembrane region" description="Helical" evidence="1">
    <location>
        <begin position="52"/>
        <end position="73"/>
    </location>
</feature>
<keyword evidence="3" id="KW-1185">Reference proteome</keyword>
<dbReference type="EMBL" id="CT868596">
    <property type="protein sequence ID" value="CAK86844.1"/>
    <property type="molecule type" value="Genomic_DNA"/>
</dbReference>
<keyword evidence="1" id="KW-0472">Membrane</keyword>
<protein>
    <recommendedName>
        <fullName evidence="4">Transmembrane protein</fullName>
    </recommendedName>
</protein>
<evidence type="ECO:0000256" key="1">
    <source>
        <dbReference type="SAM" id="Phobius"/>
    </source>
</evidence>
<evidence type="ECO:0008006" key="4">
    <source>
        <dbReference type="Google" id="ProtNLM"/>
    </source>
</evidence>
<accession>A0DUX7</accession>
<evidence type="ECO:0000313" key="2">
    <source>
        <dbReference type="EMBL" id="CAK86844.1"/>
    </source>
</evidence>
<feature type="transmembrane region" description="Helical" evidence="1">
    <location>
        <begin position="14"/>
        <end position="32"/>
    </location>
</feature>
<reference evidence="2 3" key="1">
    <citation type="journal article" date="2006" name="Nature">
        <title>Global trends of whole-genome duplications revealed by the ciliate Paramecium tetraurelia.</title>
        <authorList>
            <consortium name="Genoscope"/>
            <person name="Aury J.-M."/>
            <person name="Jaillon O."/>
            <person name="Duret L."/>
            <person name="Noel B."/>
            <person name="Jubin C."/>
            <person name="Porcel B.M."/>
            <person name="Segurens B."/>
            <person name="Daubin V."/>
            <person name="Anthouard V."/>
            <person name="Aiach N."/>
            <person name="Arnaiz O."/>
            <person name="Billaut A."/>
            <person name="Beisson J."/>
            <person name="Blanc I."/>
            <person name="Bouhouche K."/>
            <person name="Camara F."/>
            <person name="Duharcourt S."/>
            <person name="Guigo R."/>
            <person name="Gogendeau D."/>
            <person name="Katinka M."/>
            <person name="Keller A.-M."/>
            <person name="Kissmehl R."/>
            <person name="Klotz C."/>
            <person name="Koll F."/>
            <person name="Le Moue A."/>
            <person name="Lepere C."/>
            <person name="Malinsky S."/>
            <person name="Nowacki M."/>
            <person name="Nowak J.K."/>
            <person name="Plattner H."/>
            <person name="Poulain J."/>
            <person name="Ruiz F."/>
            <person name="Serrano V."/>
            <person name="Zagulski M."/>
            <person name="Dessen P."/>
            <person name="Betermier M."/>
            <person name="Weissenbach J."/>
            <person name="Scarpelli C."/>
            <person name="Schachter V."/>
            <person name="Sperling L."/>
            <person name="Meyer E."/>
            <person name="Cohen J."/>
            <person name="Wincker P."/>
        </authorList>
    </citation>
    <scope>NUCLEOTIDE SEQUENCE [LARGE SCALE GENOMIC DNA]</scope>
    <source>
        <strain evidence="2 3">Stock d4-2</strain>
    </source>
</reference>
<dbReference type="RefSeq" id="XP_001454241.1">
    <property type="nucleotide sequence ID" value="XM_001454204.1"/>
</dbReference>
<dbReference type="OrthoDB" id="10409542at2759"/>
<name>A0DUX7_PARTE</name>
<feature type="transmembrane region" description="Helical" evidence="1">
    <location>
        <begin position="93"/>
        <end position="114"/>
    </location>
</feature>
<keyword evidence="1" id="KW-1133">Transmembrane helix</keyword>
<dbReference type="OMA" id="ILTCMEL"/>
<feature type="transmembrane region" description="Helical" evidence="1">
    <location>
        <begin position="135"/>
        <end position="156"/>
    </location>
</feature>
<gene>
    <name evidence="2" type="ORF">GSPATT00020506001</name>
</gene>
<organism evidence="2 3">
    <name type="scientific">Paramecium tetraurelia</name>
    <dbReference type="NCBI Taxonomy" id="5888"/>
    <lineage>
        <taxon>Eukaryota</taxon>
        <taxon>Sar</taxon>
        <taxon>Alveolata</taxon>
        <taxon>Ciliophora</taxon>
        <taxon>Intramacronucleata</taxon>
        <taxon>Oligohymenophorea</taxon>
        <taxon>Peniculida</taxon>
        <taxon>Parameciidae</taxon>
        <taxon>Paramecium</taxon>
    </lineage>
</organism>
<dbReference type="InParanoid" id="A0DUX7"/>
<proteinExistence type="predicted"/>
<dbReference type="KEGG" id="ptm:GSPATT00020506001"/>
<dbReference type="GeneID" id="5040026"/>
<keyword evidence="1" id="KW-0812">Transmembrane</keyword>
<dbReference type="HOGENOM" id="CLU_1021044_0_0_1"/>
<sequence>MQQDKEIDFIRRKYWWHLFVLFLTFSMVALILESDIRCITSELDLNQLICTILELIFCLLVFILTCMELRYFYKVKNDNFSFTYSSIISQGCLKVIIVCLSIIYLTNLIIELIYDVQLTSNQRHRCHYFGFTNQILQFVISGIILICQLVMMFVPYKILKTLILLSNQKQYLFEDILISDLEGDFEDITANNGNYCIIKTQKKTIKCVLHPFFSAKQINMQIMHFQNQKQTAYYKAFMFTYISQLMFLEICSKYYEQKIFRFNLFHMRLRCKL</sequence>
<dbReference type="Proteomes" id="UP000000600">
    <property type="component" value="Unassembled WGS sequence"/>
</dbReference>
<dbReference type="AlphaFoldDB" id="A0DUX7"/>